<dbReference type="Proteomes" id="UP001065593">
    <property type="component" value="Unassembled WGS sequence"/>
</dbReference>
<reference evidence="1" key="1">
    <citation type="submission" date="2022-08" db="EMBL/GenBank/DDBJ databases">
        <title>Draft genome sequence of Lysinibacillus sp. strain KH24.</title>
        <authorList>
            <person name="Kanbe H."/>
            <person name="Itoh H."/>
        </authorList>
    </citation>
    <scope>NUCLEOTIDE SEQUENCE</scope>
    <source>
        <strain evidence="1">KH24</strain>
    </source>
</reference>
<keyword evidence="2" id="KW-1185">Reference proteome</keyword>
<sequence length="230" mass="26964">MELTPYYETKIQCINCKKEFPTLKVRSKFIKVERTESDFHPIYADGVNALYYNVFVCEHCGFSFTEDFTKYFAPGVQDEIRTQITNNWVHHDFKGERTAFQAIQAYKLAYLCGSIKKEKHVALAGLALRLAWLYRSLTNTGQEERFLKMAREQYMESYSTEDYSSTQMSDVRIMYMIAELSRRMGDIENATRFFSRVIEKQNVGGEAKVIEMAKEQWAIIRAEKEQSHQN</sequence>
<evidence type="ECO:0008006" key="3">
    <source>
        <dbReference type="Google" id="ProtNLM"/>
    </source>
</evidence>
<evidence type="ECO:0000313" key="2">
    <source>
        <dbReference type="Proteomes" id="UP001065593"/>
    </source>
</evidence>
<gene>
    <name evidence="1" type="ORF">LYSBPC_28600</name>
</gene>
<proteinExistence type="predicted"/>
<protein>
    <recommendedName>
        <fullName evidence="3">DUF2225 domain-containing protein</fullName>
    </recommendedName>
</protein>
<dbReference type="RefSeq" id="WP_264989598.1">
    <property type="nucleotide sequence ID" value="NZ_BRZA01000004.1"/>
</dbReference>
<organism evidence="1 2">
    <name type="scientific">Lysinibacillus piscis</name>
    <dbReference type="NCBI Taxonomy" id="2518931"/>
    <lineage>
        <taxon>Bacteria</taxon>
        <taxon>Bacillati</taxon>
        <taxon>Bacillota</taxon>
        <taxon>Bacilli</taxon>
        <taxon>Bacillales</taxon>
        <taxon>Bacillaceae</taxon>
        <taxon>Lysinibacillus</taxon>
    </lineage>
</organism>
<accession>A0ABQ5NNP3</accession>
<dbReference type="EMBL" id="BRZA01000004">
    <property type="protein sequence ID" value="GLC89733.1"/>
    <property type="molecule type" value="Genomic_DNA"/>
</dbReference>
<dbReference type="Pfam" id="PF09986">
    <property type="entry name" value="DUF2225"/>
    <property type="match status" value="1"/>
</dbReference>
<evidence type="ECO:0000313" key="1">
    <source>
        <dbReference type="EMBL" id="GLC89733.1"/>
    </source>
</evidence>
<comment type="caution">
    <text evidence="1">The sequence shown here is derived from an EMBL/GenBank/DDBJ whole genome shotgun (WGS) entry which is preliminary data.</text>
</comment>
<name>A0ABQ5NNP3_9BACI</name>
<dbReference type="InterPro" id="IPR018708">
    <property type="entry name" value="DUF2225"/>
</dbReference>